<feature type="domain" description="Translocation and assembly module TamB C-terminal" evidence="6">
    <location>
        <begin position="1042"/>
        <end position="1487"/>
    </location>
</feature>
<organism evidence="7 8">
    <name type="scientific">Prosthecochloris ethylica</name>
    <dbReference type="NCBI Taxonomy" id="2743976"/>
    <lineage>
        <taxon>Bacteria</taxon>
        <taxon>Pseudomonadati</taxon>
        <taxon>Chlorobiota</taxon>
        <taxon>Chlorobiia</taxon>
        <taxon>Chlorobiales</taxon>
        <taxon>Chlorobiaceae</taxon>
        <taxon>Prosthecochloris</taxon>
    </lineage>
</organism>
<reference evidence="7 8" key="1">
    <citation type="journal article" date="2020" name="Microorganisms">
        <title>Simultaneous Genome Sequencing of Prosthecochloris ethylica and Desulfuromonas acetoxidans within a Syntrophic Mixture Reveals Unique Pili and Protein Interactions.</title>
        <authorList>
            <person name="Kyndt J.A."/>
            <person name="Van Beeumen J.J."/>
            <person name="Meyer T.E."/>
        </authorList>
    </citation>
    <scope>NUCLEOTIDE SEQUENCE [LARGE SCALE GENOMIC DNA]</scope>
    <source>
        <strain evidence="7 8">N3</strain>
    </source>
</reference>
<dbReference type="Pfam" id="PF04357">
    <property type="entry name" value="TamB"/>
    <property type="match status" value="1"/>
</dbReference>
<gene>
    <name evidence="7" type="ORF">INT08_06150</name>
</gene>
<proteinExistence type="predicted"/>
<name>A0ABR9XRT5_9CHLB</name>
<keyword evidence="8" id="KW-1185">Reference proteome</keyword>
<evidence type="ECO:0000313" key="7">
    <source>
        <dbReference type="EMBL" id="MBF0636756.1"/>
    </source>
</evidence>
<protein>
    <submittedName>
        <fullName evidence="7">Translocation/assembly module TamB domain-containing protein</fullName>
    </submittedName>
</protein>
<dbReference type="InterPro" id="IPR007452">
    <property type="entry name" value="TamB_C"/>
</dbReference>
<keyword evidence="4 5" id="KW-0472">Membrane</keyword>
<dbReference type="EMBL" id="JADGII010000008">
    <property type="protein sequence ID" value="MBF0636756.1"/>
    <property type="molecule type" value="Genomic_DNA"/>
</dbReference>
<evidence type="ECO:0000259" key="6">
    <source>
        <dbReference type="Pfam" id="PF04357"/>
    </source>
</evidence>
<dbReference type="InterPro" id="IPR052894">
    <property type="entry name" value="AsmA-related"/>
</dbReference>
<evidence type="ECO:0000313" key="8">
    <source>
        <dbReference type="Proteomes" id="UP000619838"/>
    </source>
</evidence>
<feature type="transmembrane region" description="Helical" evidence="5">
    <location>
        <begin position="7"/>
        <end position="30"/>
    </location>
</feature>
<sequence length="1503" mass="165291">MKRLRTYLLGAAVAVSAFIFLAAIILAVVLNSGTLDAVVKQRLTDAFNREFRGTLIIGDLDLRFPSRVVLHDIALYENSGQKPDITVPTLTVDLNFLRLASAGMSSVTIRSLHADSLRMIVKEQDDGLTSVQRIFSPSERQDDEATAGLERFFCNHLSLNEAEVRYIPLDRQHPLPALREMTGITTTVRKLVVTPGSLSAKLQELSFAVPAEGFRLHSASARIFLSDTQSSLFDLALETAQSRIEGSASLIDFNLFTPEQWHTFSNSRAIVSLDRVELHTSDISVFVPQHSLPLGLYTLKGRAEGELRNLALDQLKLGYKQSEVSLSGDLLNINQPEFLAFRLLTRESVLSKELVRELAGDHQLSPVLEPFGDIGFSGVLQGDIREFFSDLELRSEAGTAHVAITTSLSQDARSSWDGNFSLEQAEIYRFFPGDPDAAGILNASGTILASATASGLEELDLTVKIDNSFWKEQEIDTGLVKLLYRDDKLTAGVELAEKRATLSFDGKLEFSPPEPRYSGTLMFDSVDPFKALGTPGASSDINATVTFRGSSFQPDRFAGSLEGTFRKSFVNSTPLADGSRLSASITRSDDNSTVTISSDFLDFTAEGNYTFREFRSGLETTLSALDAELRRNYIWGDTSTSPAIADVPADFSADYSLEIRDISPLALLLPVDGYRFTGSLSGTSKSRDGVMELTGLMNVNTFETPGRISMQNASLDISMQNTADFVRKGTARLRTAMLDSPERSLEKIDLQMGWQEQALDVSLTFRDMLLERDFRAAVQGYRENNTITLNVSEFRFGTAESAWIIPAGKRAEFGTDYITLYDLQLQNGEQSITCSGLLSAIRPGTFSCRIQDLDITELRALLPGLTLSGRFSSSLQVSGTPGAKRTELDFRGRQIAVDSITLGNPRVQASHNGNELRFTLDSSMPSNGTTINEISGTGRVPLSLSFTPPSAVIPENRPIDIRLSSTNLSAAFLEILLPFFDTAAGTIPAELVVQGTTPDPEIFLNTRLDDTKLTVTPTEAVYRLTGDIEITPGMARIKRIAVADSLGGKGVIDGSASLENLEVTSVDLQASMDNLVLFDKQDKRDNSSYGLIRGSSSNLRFFGPVEQPVLTGSFMIDDASFTLYSTAANESAKYIGIDRFITFVPRYPAEEDAEGPVQPENEELVDAEFSYTLLDIVEIRDLRLRGAPDLRYNMVFDRTRGEKLETTLQNLSLVVNKHQQQYELFGSVNVSAGKYYFSNTSFDLDDDGRIVWNSVDIREGVMENLFGRKYITVTDRESGETDNVRLLLAIEGTLNAPDVQMGYFLNDDSQPFASSNTIGSQSSKIDPNAELNTVSLLLAKQWYVRPGSRAAGGGLPFSSVGISTGTGLISSQISRLLQEAAGIESFNLNLAVDDEGEVSGLEFSFALIVPGTDGKMRFLGTGISNNTRETELFNYYGNSQRLEYRITPKLFFEGYRSYGLFGNDITTTNLLEPTETYGVSLSYRQRFYSWGEFWESIFGGKEN</sequence>
<comment type="subcellular location">
    <subcellularLocation>
        <location evidence="1">Membrane</location>
        <topology evidence="1">Single-pass membrane protein</topology>
    </subcellularLocation>
</comment>
<evidence type="ECO:0000256" key="1">
    <source>
        <dbReference type="ARBA" id="ARBA00004167"/>
    </source>
</evidence>
<accession>A0ABR9XRT5</accession>
<comment type="caution">
    <text evidence="7">The sequence shown here is derived from an EMBL/GenBank/DDBJ whole genome shotgun (WGS) entry which is preliminary data.</text>
</comment>
<dbReference type="PANTHER" id="PTHR30441">
    <property type="entry name" value="DUF748 DOMAIN-CONTAINING PROTEIN"/>
    <property type="match status" value="1"/>
</dbReference>
<evidence type="ECO:0000256" key="2">
    <source>
        <dbReference type="ARBA" id="ARBA00022692"/>
    </source>
</evidence>
<keyword evidence="3 5" id="KW-1133">Transmembrane helix</keyword>
<evidence type="ECO:0000256" key="5">
    <source>
        <dbReference type="SAM" id="Phobius"/>
    </source>
</evidence>
<dbReference type="PANTHER" id="PTHR30441:SF8">
    <property type="entry name" value="DUF748 DOMAIN-CONTAINING PROTEIN"/>
    <property type="match status" value="1"/>
</dbReference>
<evidence type="ECO:0000256" key="3">
    <source>
        <dbReference type="ARBA" id="ARBA00022989"/>
    </source>
</evidence>
<keyword evidence="2 5" id="KW-0812">Transmembrane</keyword>
<evidence type="ECO:0000256" key="4">
    <source>
        <dbReference type="ARBA" id="ARBA00023136"/>
    </source>
</evidence>
<dbReference type="Proteomes" id="UP000619838">
    <property type="component" value="Unassembled WGS sequence"/>
</dbReference>
<dbReference type="RefSeq" id="WP_175187740.1">
    <property type="nucleotide sequence ID" value="NZ_JABVZQ010000018.1"/>
</dbReference>